<keyword evidence="1" id="KW-1133">Transmembrane helix</keyword>
<keyword evidence="1" id="KW-0812">Transmembrane</keyword>
<keyword evidence="3" id="KW-1185">Reference proteome</keyword>
<gene>
    <name evidence="2" type="ORF">CC78DRAFT_226702</name>
</gene>
<protein>
    <submittedName>
        <fullName evidence="2">Uncharacterized protein</fullName>
    </submittedName>
</protein>
<reference evidence="3" key="1">
    <citation type="journal article" date="2020" name="Stud. Mycol.">
        <title>101 Dothideomycetes genomes: A test case for predicting lifestyles and emergence of pathogens.</title>
        <authorList>
            <person name="Haridas S."/>
            <person name="Albert R."/>
            <person name="Binder M."/>
            <person name="Bloem J."/>
            <person name="LaButti K."/>
            <person name="Salamov A."/>
            <person name="Andreopoulos B."/>
            <person name="Baker S."/>
            <person name="Barry K."/>
            <person name="Bills G."/>
            <person name="Bluhm B."/>
            <person name="Cannon C."/>
            <person name="Castanera R."/>
            <person name="Culley D."/>
            <person name="Daum C."/>
            <person name="Ezra D."/>
            <person name="Gonzalez J."/>
            <person name="Henrissat B."/>
            <person name="Kuo A."/>
            <person name="Liang C."/>
            <person name="Lipzen A."/>
            <person name="Lutzoni F."/>
            <person name="Magnuson J."/>
            <person name="Mondo S."/>
            <person name="Nolan M."/>
            <person name="Ohm R."/>
            <person name="Pangilinan J."/>
            <person name="Park H.-J."/>
            <person name="Ramirez L."/>
            <person name="Alfaro M."/>
            <person name="Sun H."/>
            <person name="Tritt A."/>
            <person name="Yoshinaga Y."/>
            <person name="Zwiers L.-H."/>
            <person name="Turgeon B."/>
            <person name="Goodwin S."/>
            <person name="Spatafora J."/>
            <person name="Crous P."/>
            <person name="Grigoriev I."/>
        </authorList>
    </citation>
    <scope>NUCLEOTIDE SEQUENCE [LARGE SCALE GENOMIC DNA]</scope>
    <source>
        <strain evidence="3">CBS 304.66</strain>
    </source>
</reference>
<evidence type="ECO:0000313" key="2">
    <source>
        <dbReference type="EMBL" id="KAF2264466.1"/>
    </source>
</evidence>
<comment type="caution">
    <text evidence="2">The sequence shown here is derived from an EMBL/GenBank/DDBJ whole genome shotgun (WGS) entry which is preliminary data.</text>
</comment>
<dbReference type="EMBL" id="ML986615">
    <property type="protein sequence ID" value="KAF2264466.1"/>
    <property type="molecule type" value="Genomic_DNA"/>
</dbReference>
<keyword evidence="1" id="KW-0472">Membrane</keyword>
<evidence type="ECO:0000256" key="1">
    <source>
        <dbReference type="SAM" id="Phobius"/>
    </source>
</evidence>
<proteinExistence type="predicted"/>
<dbReference type="Proteomes" id="UP000800093">
    <property type="component" value="Unassembled WGS sequence"/>
</dbReference>
<organism evidence="2 3">
    <name type="scientific">Lojkania enalia</name>
    <dbReference type="NCBI Taxonomy" id="147567"/>
    <lineage>
        <taxon>Eukaryota</taxon>
        <taxon>Fungi</taxon>
        <taxon>Dikarya</taxon>
        <taxon>Ascomycota</taxon>
        <taxon>Pezizomycotina</taxon>
        <taxon>Dothideomycetes</taxon>
        <taxon>Pleosporomycetidae</taxon>
        <taxon>Pleosporales</taxon>
        <taxon>Pleosporales incertae sedis</taxon>
        <taxon>Lojkania</taxon>
    </lineage>
</organism>
<sequence>MQITRMEGSSIVAIGSLAIFIYNRPLGLAYLLVSYFQGYSTLEAYQVTDAQRGRTDSQGARRDSRIIIMLFAHD</sequence>
<name>A0A9P4K996_9PLEO</name>
<feature type="transmembrane region" description="Helical" evidence="1">
    <location>
        <begin position="12"/>
        <end position="33"/>
    </location>
</feature>
<evidence type="ECO:0000313" key="3">
    <source>
        <dbReference type="Proteomes" id="UP000800093"/>
    </source>
</evidence>
<dbReference type="AlphaFoldDB" id="A0A9P4K996"/>
<accession>A0A9P4K996</accession>